<evidence type="ECO:0000313" key="5">
    <source>
        <dbReference type="Proteomes" id="UP000663852"/>
    </source>
</evidence>
<evidence type="ECO:0000313" key="3">
    <source>
        <dbReference type="EMBL" id="CAF1487192.1"/>
    </source>
</evidence>
<sequence length="572" mass="66491">MNFALRNPFELFQPLPNIEISTTLRRLDIRIDKNVPNRVQHITAILNSLYQSTYTVTQIDVRLANWNIILPMIKDEIAGKLDHEIDTAVKNYCKQNSQNHVVSLLHSYIPTITNCLNIACNRTSLNSPCPYQDVSIFRWGKESEKGTLFYKLCPSCKAKYHYNCIVLTNGTKFLHIEENAEVVVLFSNVGYEKNILHQLDADILFKHSGFSNFVNAYNFMCQKNGCRDTRLMDRFHIEKTWFIWSLGHFFREVNIYIRVPTGTDFQSALLQIQPDLKKLFAQKWARKNHETYCGPNCCATVVLDGHQKATRRVCRVKNLTVPCEDDSLPSVKVGCSATPAFKSKVCEAHKSDNNNDDEHPVSHEHHKRKRHNLRANKNCRPLVFSLRCKTLKSLQYKRILHRTSGIIAAAYNCGFICSISELFGSESIKQVYNFLVYMMKNCEHVPDVLIYDDACHLKRFVQNKNNFIQETPANQRISQLQIFCDKLHYRNHTDPWCRKHTNPRKHPIANSTNTEVCEQIFSWLAQYKNIVRGFDESTFLTYICLICDLYNTNKLANIRKKHEIKILPMRLD</sequence>
<dbReference type="InterPro" id="IPR041539">
    <property type="entry name" value="CxC5"/>
</dbReference>
<name>A0A815S7M3_ADIRI</name>
<dbReference type="Proteomes" id="UP000663828">
    <property type="component" value="Unassembled WGS sequence"/>
</dbReference>
<dbReference type="EMBL" id="CAJNOR010003435">
    <property type="protein sequence ID" value="CAF1413648.1"/>
    <property type="molecule type" value="Genomic_DNA"/>
</dbReference>
<comment type="caution">
    <text evidence="3">The sequence shown here is derived from an EMBL/GenBank/DDBJ whole genome shotgun (WGS) entry which is preliminary data.</text>
</comment>
<dbReference type="InterPro" id="IPR040521">
    <property type="entry name" value="KDZ"/>
</dbReference>
<dbReference type="Pfam" id="PF18758">
    <property type="entry name" value="KDZ"/>
    <property type="match status" value="1"/>
</dbReference>
<dbReference type="Proteomes" id="UP000663852">
    <property type="component" value="Unassembled WGS sequence"/>
</dbReference>
<reference evidence="3" key="1">
    <citation type="submission" date="2021-02" db="EMBL/GenBank/DDBJ databases">
        <authorList>
            <person name="Nowell W R."/>
        </authorList>
    </citation>
    <scope>NUCLEOTIDE SEQUENCE</scope>
</reference>
<gene>
    <name evidence="3" type="ORF">EDS130_LOCUS41791</name>
    <name evidence="2" type="ORF">XAT740_LOCUS34813</name>
</gene>
<dbReference type="OrthoDB" id="10055434at2759"/>
<dbReference type="Pfam" id="PF18718">
    <property type="entry name" value="CxC5"/>
    <property type="match status" value="1"/>
</dbReference>
<dbReference type="EMBL" id="CAJNOJ010000570">
    <property type="protein sequence ID" value="CAF1487192.1"/>
    <property type="molecule type" value="Genomic_DNA"/>
</dbReference>
<evidence type="ECO:0000259" key="1">
    <source>
        <dbReference type="Pfam" id="PF18718"/>
    </source>
</evidence>
<organism evidence="3 5">
    <name type="scientific">Adineta ricciae</name>
    <name type="common">Rotifer</name>
    <dbReference type="NCBI Taxonomy" id="249248"/>
    <lineage>
        <taxon>Eukaryota</taxon>
        <taxon>Metazoa</taxon>
        <taxon>Spiralia</taxon>
        <taxon>Gnathifera</taxon>
        <taxon>Rotifera</taxon>
        <taxon>Eurotatoria</taxon>
        <taxon>Bdelloidea</taxon>
        <taxon>Adinetida</taxon>
        <taxon>Adinetidae</taxon>
        <taxon>Adineta</taxon>
    </lineage>
</organism>
<evidence type="ECO:0000313" key="2">
    <source>
        <dbReference type="EMBL" id="CAF1413648.1"/>
    </source>
</evidence>
<feature type="domain" description="CxC5 like cysteine cluster associated with KDZ" evidence="1">
    <location>
        <begin position="106"/>
        <end position="219"/>
    </location>
</feature>
<protein>
    <recommendedName>
        <fullName evidence="1">CxC5 like cysteine cluster associated with KDZ domain-containing protein</fullName>
    </recommendedName>
</protein>
<dbReference type="AlphaFoldDB" id="A0A815S7M3"/>
<accession>A0A815S7M3</accession>
<proteinExistence type="predicted"/>
<keyword evidence="4" id="KW-1185">Reference proteome</keyword>
<evidence type="ECO:0000313" key="4">
    <source>
        <dbReference type="Proteomes" id="UP000663828"/>
    </source>
</evidence>